<gene>
    <name evidence="1" type="ORF">BO66DRAFT_400811</name>
</gene>
<sequence length="284" mass="30995">MAWYCSGSTNSELVENLYRTGLIKSERVRDAMKGVSNPPLSLLTHQPRNLVFFSLEITISARISHEIKNQRYPDEVNLIVGSLTDRPYSDSPQPIGHAATISAPHMHGHACEYLIDFLKPGSHVLDIGSGSGYLTHVLANLVTDPSAANQANGQVIGIDHIPELVKLACENMSKSEQGRKYLKSERVKFIASDGRLGWSQGAPYDAIHVGAAAERLHPVLIEQLRTPGRLFIPVDMGSDDGEAGSLGPSGGQYIWVVDKKADGSVSKEKIFQVSYVPLTDRPKK</sequence>
<evidence type="ECO:0000313" key="2">
    <source>
        <dbReference type="Proteomes" id="UP000249661"/>
    </source>
</evidence>
<accession>A0ACD1HBS3</accession>
<protein>
    <submittedName>
        <fullName evidence="1">Protein-L-isoaspartate O-methyltransferase</fullName>
    </submittedName>
</protein>
<organism evidence="1 2">
    <name type="scientific">Aspergillus aculeatinus CBS 121060</name>
    <dbReference type="NCBI Taxonomy" id="1448322"/>
    <lineage>
        <taxon>Eukaryota</taxon>
        <taxon>Fungi</taxon>
        <taxon>Dikarya</taxon>
        <taxon>Ascomycota</taxon>
        <taxon>Pezizomycotina</taxon>
        <taxon>Eurotiomycetes</taxon>
        <taxon>Eurotiomycetidae</taxon>
        <taxon>Eurotiales</taxon>
        <taxon>Aspergillaceae</taxon>
        <taxon>Aspergillus</taxon>
        <taxon>Aspergillus subgen. Circumdati</taxon>
    </lineage>
</organism>
<keyword evidence="2" id="KW-1185">Reference proteome</keyword>
<dbReference type="EMBL" id="KZ824951">
    <property type="protein sequence ID" value="RAH71028.1"/>
    <property type="molecule type" value="Genomic_DNA"/>
</dbReference>
<name>A0ACD1HBS3_9EURO</name>
<proteinExistence type="predicted"/>
<evidence type="ECO:0000313" key="1">
    <source>
        <dbReference type="EMBL" id="RAH71028.1"/>
    </source>
</evidence>
<reference evidence="1" key="1">
    <citation type="submission" date="2018-02" db="EMBL/GenBank/DDBJ databases">
        <title>The genomes of Aspergillus section Nigri reveals drivers in fungal speciation.</title>
        <authorList>
            <consortium name="DOE Joint Genome Institute"/>
            <person name="Vesth T.C."/>
            <person name="Nybo J."/>
            <person name="Theobald S."/>
            <person name="Brandl J."/>
            <person name="Frisvad J.C."/>
            <person name="Nielsen K.F."/>
            <person name="Lyhne E.K."/>
            <person name="Kogle M.E."/>
            <person name="Kuo A."/>
            <person name="Riley R."/>
            <person name="Clum A."/>
            <person name="Nolan M."/>
            <person name="Lipzen A."/>
            <person name="Salamov A."/>
            <person name="Henrissat B."/>
            <person name="Wiebenga A."/>
            <person name="De vries R.P."/>
            <person name="Grigoriev I.V."/>
            <person name="Mortensen U.H."/>
            <person name="Andersen M.R."/>
            <person name="Baker S.E."/>
        </authorList>
    </citation>
    <scope>NUCLEOTIDE SEQUENCE</scope>
    <source>
        <strain evidence="1">CBS 121060</strain>
    </source>
</reference>
<dbReference type="Proteomes" id="UP000249661">
    <property type="component" value="Unassembled WGS sequence"/>
</dbReference>